<dbReference type="Pfam" id="PF00271">
    <property type="entry name" value="Helicase_C"/>
    <property type="match status" value="1"/>
</dbReference>
<evidence type="ECO:0000259" key="3">
    <source>
        <dbReference type="PROSITE" id="PS51194"/>
    </source>
</evidence>
<evidence type="ECO:0000256" key="1">
    <source>
        <dbReference type="SAM" id="Coils"/>
    </source>
</evidence>
<dbReference type="PANTHER" id="PTHR47396:SF1">
    <property type="entry name" value="ATP-DEPENDENT HELICASE IRC3-RELATED"/>
    <property type="match status" value="1"/>
</dbReference>
<dbReference type="GO" id="GO:0004386">
    <property type="term" value="F:helicase activity"/>
    <property type="evidence" value="ECO:0007669"/>
    <property type="project" value="UniProtKB-KW"/>
</dbReference>
<organism evidence="4 5">
    <name type="scientific">Candidatus Sulfurimonas marisnigri</name>
    <dbReference type="NCBI Taxonomy" id="2740405"/>
    <lineage>
        <taxon>Bacteria</taxon>
        <taxon>Pseudomonadati</taxon>
        <taxon>Campylobacterota</taxon>
        <taxon>Epsilonproteobacteria</taxon>
        <taxon>Campylobacterales</taxon>
        <taxon>Sulfurimonadaceae</taxon>
        <taxon>Sulfurimonas</taxon>
    </lineage>
</organism>
<evidence type="ECO:0000313" key="4">
    <source>
        <dbReference type="EMBL" id="QOY55324.1"/>
    </source>
</evidence>
<dbReference type="InterPro" id="IPR029464">
    <property type="entry name" value="HSDR_N"/>
</dbReference>
<proteinExistence type="predicted"/>
<dbReference type="Pfam" id="PF13588">
    <property type="entry name" value="HSDR_N_2"/>
    <property type="match status" value="1"/>
</dbReference>
<dbReference type="PANTHER" id="PTHR47396">
    <property type="entry name" value="TYPE I RESTRICTION ENZYME ECOKI R PROTEIN"/>
    <property type="match status" value="1"/>
</dbReference>
<dbReference type="PROSITE" id="PS51192">
    <property type="entry name" value="HELICASE_ATP_BIND_1"/>
    <property type="match status" value="1"/>
</dbReference>
<dbReference type="Pfam" id="PF04851">
    <property type="entry name" value="ResIII"/>
    <property type="match status" value="1"/>
</dbReference>
<dbReference type="Proteomes" id="UP000593836">
    <property type="component" value="Chromosome"/>
</dbReference>
<dbReference type="Gene3D" id="3.90.1570.30">
    <property type="match status" value="1"/>
</dbReference>
<dbReference type="SMART" id="SM00487">
    <property type="entry name" value="DEXDc"/>
    <property type="match status" value="1"/>
</dbReference>
<protein>
    <submittedName>
        <fullName evidence="4">DEAD/DEAH box helicase family protein</fullName>
    </submittedName>
</protein>
<dbReference type="AlphaFoldDB" id="A0A7S7M2V6"/>
<evidence type="ECO:0000313" key="5">
    <source>
        <dbReference type="Proteomes" id="UP000593836"/>
    </source>
</evidence>
<feature type="domain" description="Helicase ATP-binding" evidence="2">
    <location>
        <begin position="359"/>
        <end position="510"/>
    </location>
</feature>
<keyword evidence="5" id="KW-1185">Reference proteome</keyword>
<keyword evidence="4" id="KW-0547">Nucleotide-binding</keyword>
<dbReference type="GO" id="GO:0005829">
    <property type="term" value="C:cytosol"/>
    <property type="evidence" value="ECO:0007669"/>
    <property type="project" value="TreeGrafter"/>
</dbReference>
<dbReference type="InterPro" id="IPR001650">
    <property type="entry name" value="Helicase_C-like"/>
</dbReference>
<dbReference type="InterPro" id="IPR006935">
    <property type="entry name" value="Helicase/UvrB_N"/>
</dbReference>
<dbReference type="KEGG" id="smas:HUE87_03545"/>
<evidence type="ECO:0000259" key="2">
    <source>
        <dbReference type="PROSITE" id="PS51192"/>
    </source>
</evidence>
<sequence>MSNFSFLQHEFSILHPESVKSESNIMDDPEVSAIYARKSLENSVKFIYKIDEDLDEKLIVDTDLFGLIKDRSFLEVVPSEYIDEMHYIRKLGNAVVHSNKPITSKDSLYANQCLYKFQRWVVEVYSDYDVLGEYDVLKFTREEVEDKETVIEQTEEQKKLEEANEKLLAELAKLKEQFEAKPKEEQKRKKERVVKVKDINEKETRLRLIDMELEEAGYDAFNFKYRLDVEYKLTLEDGSTGYADYVIWAEDETPLAVIEAKKFSKSVTAGKHQAKLYTQALEKQFGKDVLTFVTNGRVIEYTNGIYPFREIHSFFPKDELVRALQKKEAFKKNKPSDIVIDDKITDRGYQKRVIGSVLKAFEANQMRTLLVMATGTGKTRVSASLSDVLIRADWVRKVLFLADRKELVRQAKSNFSTYLNETCVNLVQEKDLDNRMHFGTYETVHNLIQKGVYNSAYFDLIIVDEAHRTIYKKYKAIFEYFDSFILGLTATPAEEVHKNTYEFFQTGFEDPTDAYDLARAIEDNNLVDFNPYEIDLGIVKRGIKYADLSDDEKEEFEDKFDEDEEEISSDEINKRVLNKQTNEKVLQYLHEHGYKIDEGNKIGKTIIFAKNKKHAEYIKEVFDLLYPSRADEAEIIHSDISHVESLIDNFKKPNHNPQIAISVDMLDTGIDVPEILNLVFFKPVKSKIKFWQMIGRGTRLCPDIFGEGRNKEKFNIFDFCANFSYFDINAKGESSQKTTSLKERLFLKRVTLLRTVEESTFKDELFNIVQSQVNALDASAYYLKKHRHLIEELQKSDLTLITDEVHNNLKVIAEYVEDGTDFEVQRFQMLILNTQEAIVKDKDNSKLVKEIKERCKIIKSKAGSVNEVKKKVDILDKVIGDVYNLKGSIEDLETVRRELEHLANLSLGKATEAVKTTFSDEITDVRNLSSEDYIDKSTVKTEVQKILDEYINSLYLIKELEKSDLITDNDINEIKHHIFDIDKLIEDKVTNNEEFNQMIYEILNSSKKEVANKIFDNFISAGKYTQKQIELINKIKNVLFGKTHADIHDSIQNVKEVLFSDIHPLSNELEGLSEQEQEDIFSVITLIDKVDNNPKALIESK</sequence>
<dbReference type="InterPro" id="IPR027417">
    <property type="entry name" value="P-loop_NTPase"/>
</dbReference>
<dbReference type="EMBL" id="CP054493">
    <property type="protein sequence ID" value="QOY55324.1"/>
    <property type="molecule type" value="Genomic_DNA"/>
</dbReference>
<reference evidence="4 5" key="1">
    <citation type="submission" date="2020-05" db="EMBL/GenBank/DDBJ databases">
        <title>Sulfurimonas marisnigri, sp. nov., and Sulfurimonas baltica, sp. nov., manganese oxide reducing chemolithoautotrophs of the class Epsilonproteobacteria isolated from the pelagic redoxclines of the Black and Baltic Seas and emended description of the genus Sulfurimonas.</title>
        <authorList>
            <person name="Henkel J.V."/>
            <person name="Laudan C."/>
            <person name="Werner J."/>
            <person name="Neu T."/>
            <person name="Plewe S."/>
            <person name="Sproer C."/>
            <person name="Bunk B."/>
            <person name="Schulz-Vogt H.N."/>
        </authorList>
    </citation>
    <scope>NUCLEOTIDE SEQUENCE [LARGE SCALE GENOMIC DNA]</scope>
    <source>
        <strain evidence="4 5">SoZ1</strain>
    </source>
</reference>
<keyword evidence="1" id="KW-0175">Coiled coil</keyword>
<gene>
    <name evidence="4" type="ORF">HUE87_03545</name>
</gene>
<dbReference type="InterPro" id="IPR050742">
    <property type="entry name" value="Helicase_Restrict-Modif_Enz"/>
</dbReference>
<dbReference type="CDD" id="cd18799">
    <property type="entry name" value="SF2_C_EcoAI-like"/>
    <property type="match status" value="1"/>
</dbReference>
<keyword evidence="4" id="KW-0347">Helicase</keyword>
<dbReference type="GO" id="GO:0005524">
    <property type="term" value="F:ATP binding"/>
    <property type="evidence" value="ECO:0007669"/>
    <property type="project" value="InterPro"/>
</dbReference>
<dbReference type="REBASE" id="452925">
    <property type="entry name" value="SspSoZ1ORF3555P"/>
</dbReference>
<keyword evidence="4" id="KW-0067">ATP-binding</keyword>
<dbReference type="InterPro" id="IPR014001">
    <property type="entry name" value="Helicase_ATP-bd"/>
</dbReference>
<dbReference type="PROSITE" id="PS51194">
    <property type="entry name" value="HELICASE_CTER"/>
    <property type="match status" value="1"/>
</dbReference>
<name>A0A7S7M2V6_9BACT</name>
<accession>A0A7S7M2V6</accession>
<dbReference type="Gene3D" id="3.40.50.300">
    <property type="entry name" value="P-loop containing nucleotide triphosphate hydrolases"/>
    <property type="match status" value="2"/>
</dbReference>
<dbReference type="RefSeq" id="WP_194367366.1">
    <property type="nucleotide sequence ID" value="NZ_CP054493.1"/>
</dbReference>
<dbReference type="CDD" id="cd18032">
    <property type="entry name" value="DEXHc_RE_I_III_res"/>
    <property type="match status" value="1"/>
</dbReference>
<feature type="coiled-coil region" evidence="1">
    <location>
        <begin position="546"/>
        <end position="573"/>
    </location>
</feature>
<dbReference type="GO" id="GO:0003677">
    <property type="term" value="F:DNA binding"/>
    <property type="evidence" value="ECO:0007669"/>
    <property type="project" value="InterPro"/>
</dbReference>
<keyword evidence="4" id="KW-0378">Hydrolase</keyword>
<dbReference type="SUPFAM" id="SSF52540">
    <property type="entry name" value="P-loop containing nucleoside triphosphate hydrolases"/>
    <property type="match status" value="1"/>
</dbReference>
<feature type="domain" description="Helicase C-terminal" evidence="3">
    <location>
        <begin position="588"/>
        <end position="742"/>
    </location>
</feature>
<feature type="coiled-coil region" evidence="1">
    <location>
        <begin position="137"/>
        <end position="177"/>
    </location>
</feature>
<dbReference type="GO" id="GO:0016787">
    <property type="term" value="F:hydrolase activity"/>
    <property type="evidence" value="ECO:0007669"/>
    <property type="project" value="InterPro"/>
</dbReference>